<keyword evidence="3" id="KW-1185">Reference proteome</keyword>
<organism evidence="2 3">
    <name type="scientific">Striga asiatica</name>
    <name type="common">Asiatic witchweed</name>
    <name type="synonym">Buchnera asiatica</name>
    <dbReference type="NCBI Taxonomy" id="4170"/>
    <lineage>
        <taxon>Eukaryota</taxon>
        <taxon>Viridiplantae</taxon>
        <taxon>Streptophyta</taxon>
        <taxon>Embryophyta</taxon>
        <taxon>Tracheophyta</taxon>
        <taxon>Spermatophyta</taxon>
        <taxon>Magnoliopsida</taxon>
        <taxon>eudicotyledons</taxon>
        <taxon>Gunneridae</taxon>
        <taxon>Pentapetalae</taxon>
        <taxon>asterids</taxon>
        <taxon>lamiids</taxon>
        <taxon>Lamiales</taxon>
        <taxon>Orobanchaceae</taxon>
        <taxon>Buchnereae</taxon>
        <taxon>Striga</taxon>
    </lineage>
</organism>
<protein>
    <submittedName>
        <fullName evidence="2">Actin-binding LIM protein 3</fullName>
    </submittedName>
</protein>
<evidence type="ECO:0000313" key="2">
    <source>
        <dbReference type="EMBL" id="GER41110.1"/>
    </source>
</evidence>
<evidence type="ECO:0000313" key="3">
    <source>
        <dbReference type="Proteomes" id="UP000325081"/>
    </source>
</evidence>
<sequence length="153" mass="16089">IHSPFVLFWVSSNLDELLSSNHGIFPRDNLSTRRLVIVAAVVPIGVSVLRAEHVPAPAPESNQPDPLPASRHGAPGPIPRSRRFSDGGIRSGFSGEPAELVRGGSVMSGALARGVRGGDEIVCGEVGEKASEEWKGEDGDENGKMTNLGACEL</sequence>
<dbReference type="EMBL" id="BKCP01006071">
    <property type="protein sequence ID" value="GER41110.1"/>
    <property type="molecule type" value="Genomic_DNA"/>
</dbReference>
<comment type="caution">
    <text evidence="2">The sequence shown here is derived from an EMBL/GenBank/DDBJ whole genome shotgun (WGS) entry which is preliminary data.</text>
</comment>
<accession>A0A5A7Q7C6</accession>
<feature type="region of interest" description="Disordered" evidence="1">
    <location>
        <begin position="127"/>
        <end position="153"/>
    </location>
</feature>
<feature type="non-terminal residue" evidence="2">
    <location>
        <position position="1"/>
    </location>
</feature>
<name>A0A5A7Q7C6_STRAF</name>
<dbReference type="AlphaFoldDB" id="A0A5A7Q7C6"/>
<proteinExistence type="predicted"/>
<feature type="compositionally biased region" description="Basic and acidic residues" evidence="1">
    <location>
        <begin position="127"/>
        <end position="143"/>
    </location>
</feature>
<gene>
    <name evidence="2" type="ORF">STAS_17813</name>
</gene>
<reference evidence="3" key="1">
    <citation type="journal article" date="2019" name="Curr. Biol.">
        <title>Genome Sequence of Striga asiatica Provides Insight into the Evolution of Plant Parasitism.</title>
        <authorList>
            <person name="Yoshida S."/>
            <person name="Kim S."/>
            <person name="Wafula E.K."/>
            <person name="Tanskanen J."/>
            <person name="Kim Y.M."/>
            <person name="Honaas L."/>
            <person name="Yang Z."/>
            <person name="Spallek T."/>
            <person name="Conn C.E."/>
            <person name="Ichihashi Y."/>
            <person name="Cheong K."/>
            <person name="Cui S."/>
            <person name="Der J.P."/>
            <person name="Gundlach H."/>
            <person name="Jiao Y."/>
            <person name="Hori C."/>
            <person name="Ishida J.K."/>
            <person name="Kasahara H."/>
            <person name="Kiba T."/>
            <person name="Kim M.S."/>
            <person name="Koo N."/>
            <person name="Laohavisit A."/>
            <person name="Lee Y.H."/>
            <person name="Lumba S."/>
            <person name="McCourt P."/>
            <person name="Mortimer J.C."/>
            <person name="Mutuku J.M."/>
            <person name="Nomura T."/>
            <person name="Sasaki-Sekimoto Y."/>
            <person name="Seto Y."/>
            <person name="Wang Y."/>
            <person name="Wakatake T."/>
            <person name="Sakakibara H."/>
            <person name="Demura T."/>
            <person name="Yamaguchi S."/>
            <person name="Yoneyama K."/>
            <person name="Manabe R.I."/>
            <person name="Nelson D.C."/>
            <person name="Schulman A.H."/>
            <person name="Timko M.P."/>
            <person name="dePamphilis C.W."/>
            <person name="Choi D."/>
            <person name="Shirasu K."/>
        </authorList>
    </citation>
    <scope>NUCLEOTIDE SEQUENCE [LARGE SCALE GENOMIC DNA]</scope>
    <source>
        <strain evidence="3">cv. UVA1</strain>
    </source>
</reference>
<dbReference type="Proteomes" id="UP000325081">
    <property type="component" value="Unassembled WGS sequence"/>
</dbReference>
<evidence type="ECO:0000256" key="1">
    <source>
        <dbReference type="SAM" id="MobiDB-lite"/>
    </source>
</evidence>
<feature type="region of interest" description="Disordered" evidence="1">
    <location>
        <begin position="55"/>
        <end position="97"/>
    </location>
</feature>